<dbReference type="SUPFAM" id="SSF52096">
    <property type="entry name" value="ClpP/crotonase"/>
    <property type="match status" value="1"/>
</dbReference>
<reference evidence="3 4" key="1">
    <citation type="submission" date="2016-11" db="EMBL/GenBank/DDBJ databases">
        <authorList>
            <person name="Jaros S."/>
            <person name="Januszkiewicz K."/>
            <person name="Wedrychowicz H."/>
        </authorList>
    </citation>
    <scope>NUCLEOTIDE SEQUENCE [LARGE SCALE GENOMIC DNA]</scope>
    <source>
        <strain evidence="3 4">DSM 46144</strain>
    </source>
</reference>
<dbReference type="PROSITE" id="PS00166">
    <property type="entry name" value="ENOYL_COA_HYDRATASE"/>
    <property type="match status" value="1"/>
</dbReference>
<sequence length="256" mass="26301">MSDAATESGLREQRRGHVVEFTIDRPARRNALTVALVSALADRLLAAGAQGVRAAVIAGGPPVFCAGGDLVDLGAVADEGPIAVNEVVYTQFHRLVSALSTVPYPVIAAIDGAALGAGLDLALCCDLRVATGRSTFASSWIGVGLVPGMGGAHLLTRSIGSSRAHELVLLGHTIDAVTASDWGLVNRVVEPDALPGAVAEVTDRVVSLPATAVARSKASLRRAAQAGLTEELATLGAVQGTLLTGPDFRERTARFR</sequence>
<dbReference type="InterPro" id="IPR001753">
    <property type="entry name" value="Enoyl-CoA_hydra/iso"/>
</dbReference>
<dbReference type="CDD" id="cd06558">
    <property type="entry name" value="crotonase-like"/>
    <property type="match status" value="1"/>
</dbReference>
<organism evidence="3 4">
    <name type="scientific">Cryptosporangium aurantiacum</name>
    <dbReference type="NCBI Taxonomy" id="134849"/>
    <lineage>
        <taxon>Bacteria</taxon>
        <taxon>Bacillati</taxon>
        <taxon>Actinomycetota</taxon>
        <taxon>Actinomycetes</taxon>
        <taxon>Cryptosporangiales</taxon>
        <taxon>Cryptosporangiaceae</taxon>
        <taxon>Cryptosporangium</taxon>
    </lineage>
</organism>
<keyword evidence="4" id="KW-1185">Reference proteome</keyword>
<evidence type="ECO:0000313" key="4">
    <source>
        <dbReference type="Proteomes" id="UP000184440"/>
    </source>
</evidence>
<proteinExistence type="inferred from homology"/>
<dbReference type="InterPro" id="IPR018376">
    <property type="entry name" value="Enoyl-CoA_hyd/isom_CS"/>
</dbReference>
<dbReference type="InterPro" id="IPR029045">
    <property type="entry name" value="ClpP/crotonase-like_dom_sf"/>
</dbReference>
<dbReference type="Gene3D" id="3.90.226.10">
    <property type="entry name" value="2-enoyl-CoA Hydratase, Chain A, domain 1"/>
    <property type="match status" value="1"/>
</dbReference>
<name>A0A1M7PHV2_9ACTN</name>
<evidence type="ECO:0000313" key="3">
    <source>
        <dbReference type="EMBL" id="SHN16637.1"/>
    </source>
</evidence>
<dbReference type="GO" id="GO:0006635">
    <property type="term" value="P:fatty acid beta-oxidation"/>
    <property type="evidence" value="ECO:0007669"/>
    <property type="project" value="TreeGrafter"/>
</dbReference>
<dbReference type="AlphaFoldDB" id="A0A1M7PHV2"/>
<comment type="similarity">
    <text evidence="1 2">Belongs to the enoyl-CoA hydratase/isomerase family.</text>
</comment>
<protein>
    <submittedName>
        <fullName evidence="3">Enoyl-CoA hydratase/carnithine racemase</fullName>
    </submittedName>
</protein>
<dbReference type="GO" id="GO:0003824">
    <property type="term" value="F:catalytic activity"/>
    <property type="evidence" value="ECO:0007669"/>
    <property type="project" value="InterPro"/>
</dbReference>
<evidence type="ECO:0000256" key="1">
    <source>
        <dbReference type="ARBA" id="ARBA00005254"/>
    </source>
</evidence>
<evidence type="ECO:0000256" key="2">
    <source>
        <dbReference type="RuleBase" id="RU003707"/>
    </source>
</evidence>
<dbReference type="Pfam" id="PF00378">
    <property type="entry name" value="ECH_1"/>
    <property type="match status" value="1"/>
</dbReference>
<gene>
    <name evidence="3" type="ORF">SAMN05443668_103374</name>
</gene>
<dbReference type="Proteomes" id="UP000184440">
    <property type="component" value="Unassembled WGS sequence"/>
</dbReference>
<dbReference type="PANTHER" id="PTHR11941:SF54">
    <property type="entry name" value="ENOYL-COA HYDRATASE, MITOCHONDRIAL"/>
    <property type="match status" value="1"/>
</dbReference>
<accession>A0A1M7PHV2</accession>
<dbReference type="EMBL" id="FRCS01000003">
    <property type="protein sequence ID" value="SHN16637.1"/>
    <property type="molecule type" value="Genomic_DNA"/>
</dbReference>
<dbReference type="PANTHER" id="PTHR11941">
    <property type="entry name" value="ENOYL-COA HYDRATASE-RELATED"/>
    <property type="match status" value="1"/>
</dbReference>
<dbReference type="STRING" id="134849.SAMN05443668_103374"/>
<dbReference type="RefSeq" id="WP_084740961.1">
    <property type="nucleotide sequence ID" value="NZ_FRCS01000003.1"/>
</dbReference>
<dbReference type="OrthoDB" id="8452484at2"/>